<dbReference type="STRING" id="1231391.GCA_000308195_00289"/>
<dbReference type="InterPro" id="IPR001296">
    <property type="entry name" value="Glyco_trans_1"/>
</dbReference>
<dbReference type="GO" id="GO:0016757">
    <property type="term" value="F:glycosyltransferase activity"/>
    <property type="evidence" value="ECO:0007669"/>
    <property type="project" value="InterPro"/>
</dbReference>
<dbReference type="PANTHER" id="PTHR12526">
    <property type="entry name" value="GLYCOSYLTRANSFERASE"/>
    <property type="match status" value="1"/>
</dbReference>
<evidence type="ECO:0000259" key="2">
    <source>
        <dbReference type="Pfam" id="PF13439"/>
    </source>
</evidence>
<keyword evidence="3" id="KW-0808">Transferase</keyword>
<dbReference type="OrthoDB" id="570545at2"/>
<dbReference type="Proteomes" id="UP000246145">
    <property type="component" value="Unassembled WGS sequence"/>
</dbReference>
<feature type="domain" description="Glycosyltransferase subfamily 4-like N-terminal" evidence="2">
    <location>
        <begin position="36"/>
        <end position="197"/>
    </location>
</feature>
<gene>
    <name evidence="3" type="ORF">C7440_2471</name>
</gene>
<dbReference type="Gene3D" id="3.40.50.2000">
    <property type="entry name" value="Glycogen Phosphorylase B"/>
    <property type="match status" value="2"/>
</dbReference>
<organism evidence="3 4">
    <name type="scientific">Pusillimonas noertemannii</name>
    <dbReference type="NCBI Taxonomy" id="305977"/>
    <lineage>
        <taxon>Bacteria</taxon>
        <taxon>Pseudomonadati</taxon>
        <taxon>Pseudomonadota</taxon>
        <taxon>Betaproteobacteria</taxon>
        <taxon>Burkholderiales</taxon>
        <taxon>Alcaligenaceae</taxon>
        <taxon>Pusillimonas</taxon>
    </lineage>
</organism>
<accession>A0A2U1CL47</accession>
<reference evidence="3 4" key="1">
    <citation type="submission" date="2018-04" db="EMBL/GenBank/DDBJ databases">
        <title>Genomic Encyclopedia of Type Strains, Phase IV (KMG-IV): sequencing the most valuable type-strain genomes for metagenomic binning, comparative biology and taxonomic classification.</title>
        <authorList>
            <person name="Goeker M."/>
        </authorList>
    </citation>
    <scope>NUCLEOTIDE SEQUENCE [LARGE SCALE GENOMIC DNA]</scope>
    <source>
        <strain evidence="3 4">DSM 10065</strain>
    </source>
</reference>
<dbReference type="AlphaFoldDB" id="A0A2U1CL47"/>
<keyword evidence="4" id="KW-1185">Reference proteome</keyword>
<dbReference type="RefSeq" id="WP_116518758.1">
    <property type="nucleotide sequence ID" value="NZ_JACCEX010000003.1"/>
</dbReference>
<evidence type="ECO:0000313" key="3">
    <source>
        <dbReference type="EMBL" id="PVY61740.1"/>
    </source>
</evidence>
<protein>
    <submittedName>
        <fullName evidence="3">Glycosyltransferase involved in cell wall biosynthesis</fullName>
    </submittedName>
</protein>
<name>A0A2U1CL47_9BURK</name>
<evidence type="ECO:0000313" key="4">
    <source>
        <dbReference type="Proteomes" id="UP000246145"/>
    </source>
</evidence>
<sequence>MQPMSDSAAMAMPLDGTASAAPAGRIALFIPSLNGGGAERVMVSLANGLASRNLDVDLVLAREAGVYLNDVSRQVRIVGLDASRALGAMWPLARYLRSERPATLVSAMNYVNVIAHWARRLSGAPTRVVFTEHANLSQLLAASQPLLAWSLPKLMRPAYARAHSIIAVSDGVADDLAHTLRIDRPLIHTRHNPIETAALAAKAREPLDHPWFAPEEPPVIIAAGRLSPEKDFRTLIRAFSLLRRRRPARLAILGEGGQRAELQAQIDALEHGRDVLLAGFQTNPYAWMGRAAVFVLSSRWEGFGNVLVEAMACGTPVVSTACPSGPEEILEGGRWGRLAAVGDADGLAEAMDRTLRDEQRPDVRRRAQDFSVDRVVDAYLPLLLPCATAQQ</sequence>
<dbReference type="CDD" id="cd03811">
    <property type="entry name" value="GT4_GT28_WabH-like"/>
    <property type="match status" value="1"/>
</dbReference>
<dbReference type="SUPFAM" id="SSF53756">
    <property type="entry name" value="UDP-Glycosyltransferase/glycogen phosphorylase"/>
    <property type="match status" value="1"/>
</dbReference>
<comment type="caution">
    <text evidence="3">The sequence shown here is derived from an EMBL/GenBank/DDBJ whole genome shotgun (WGS) entry which is preliminary data.</text>
</comment>
<evidence type="ECO:0000259" key="1">
    <source>
        <dbReference type="Pfam" id="PF00534"/>
    </source>
</evidence>
<proteinExistence type="predicted"/>
<feature type="domain" description="Glycosyl transferase family 1" evidence="1">
    <location>
        <begin position="211"/>
        <end position="361"/>
    </location>
</feature>
<dbReference type="Pfam" id="PF13439">
    <property type="entry name" value="Glyco_transf_4"/>
    <property type="match status" value="1"/>
</dbReference>
<dbReference type="PANTHER" id="PTHR12526:SF630">
    <property type="entry name" value="GLYCOSYLTRANSFERASE"/>
    <property type="match status" value="1"/>
</dbReference>
<dbReference type="Pfam" id="PF00534">
    <property type="entry name" value="Glycos_transf_1"/>
    <property type="match status" value="1"/>
</dbReference>
<dbReference type="EMBL" id="QEKO01000003">
    <property type="protein sequence ID" value="PVY61740.1"/>
    <property type="molecule type" value="Genomic_DNA"/>
</dbReference>
<dbReference type="InterPro" id="IPR028098">
    <property type="entry name" value="Glyco_trans_4-like_N"/>
</dbReference>